<gene>
    <name evidence="1" type="ORF">LZ11_00872</name>
</gene>
<keyword evidence="2" id="KW-1185">Reference proteome</keyword>
<accession>A0A5S5AY21</accession>
<evidence type="ECO:0000313" key="1">
    <source>
        <dbReference type="EMBL" id="TYP56809.1"/>
    </source>
</evidence>
<comment type="caution">
    <text evidence="1">The sequence shown here is derived from an EMBL/GenBank/DDBJ whole genome shotgun (WGS) entry which is preliminary data.</text>
</comment>
<dbReference type="AlphaFoldDB" id="A0A5S5AY21"/>
<reference evidence="1 2" key="1">
    <citation type="submission" date="2019-07" db="EMBL/GenBank/DDBJ databases">
        <title>Genomic Encyclopedia of Type Strains, Phase I: the one thousand microbial genomes (KMG-I) project.</title>
        <authorList>
            <person name="Kyrpides N."/>
        </authorList>
    </citation>
    <scope>NUCLEOTIDE SEQUENCE [LARGE SCALE GENOMIC DNA]</scope>
    <source>
        <strain evidence="1 2">DSM 16647</strain>
    </source>
</reference>
<dbReference type="RefSeq" id="WP_170240287.1">
    <property type="nucleotide sequence ID" value="NZ_VNHO01000007.1"/>
</dbReference>
<dbReference type="EMBL" id="VNHO01000007">
    <property type="protein sequence ID" value="TYP56809.1"/>
    <property type="molecule type" value="Genomic_DNA"/>
</dbReference>
<dbReference type="Proteomes" id="UP000322294">
    <property type="component" value="Unassembled WGS sequence"/>
</dbReference>
<name>A0A5S5AY21_9FIRM</name>
<protein>
    <submittedName>
        <fullName evidence="1">Uncharacterized protein</fullName>
    </submittedName>
</protein>
<sequence>MIPKIIEMEADLPDGMTEEQLEKILRPNLLAFARILARDIENQNVAETRPKRKE</sequence>
<proteinExistence type="predicted"/>
<organism evidence="1 2">
    <name type="scientific">Thermosediminibacter litoriperuensis</name>
    <dbReference type="NCBI Taxonomy" id="291989"/>
    <lineage>
        <taxon>Bacteria</taxon>
        <taxon>Bacillati</taxon>
        <taxon>Bacillota</taxon>
        <taxon>Clostridia</taxon>
        <taxon>Thermosediminibacterales</taxon>
        <taxon>Thermosediminibacteraceae</taxon>
        <taxon>Thermosediminibacter</taxon>
    </lineage>
</organism>
<evidence type="ECO:0000313" key="2">
    <source>
        <dbReference type="Proteomes" id="UP000322294"/>
    </source>
</evidence>